<evidence type="ECO:0000313" key="2">
    <source>
        <dbReference type="Proteomes" id="UP000306050"/>
    </source>
</evidence>
<gene>
    <name evidence="1" type="ORF">EX895_002220</name>
</gene>
<organism evidence="1 2">
    <name type="scientific">Sporisorium graminicola</name>
    <dbReference type="NCBI Taxonomy" id="280036"/>
    <lineage>
        <taxon>Eukaryota</taxon>
        <taxon>Fungi</taxon>
        <taxon>Dikarya</taxon>
        <taxon>Basidiomycota</taxon>
        <taxon>Ustilaginomycotina</taxon>
        <taxon>Ustilaginomycetes</taxon>
        <taxon>Ustilaginales</taxon>
        <taxon>Ustilaginaceae</taxon>
        <taxon>Sporisorium</taxon>
    </lineage>
</organism>
<reference evidence="1 2" key="1">
    <citation type="submission" date="2019-05" db="EMBL/GenBank/DDBJ databases">
        <title>Sporisorium graminicola CBS 10092 draft sequencing and annotation.</title>
        <authorList>
            <person name="Solano-Gonzalez S."/>
            <person name="Caddick M.X."/>
            <person name="Darby A."/>
        </authorList>
    </citation>
    <scope>NUCLEOTIDE SEQUENCE [LARGE SCALE GENOMIC DNA]</scope>
    <source>
        <strain evidence="1 2">CBS 10092</strain>
    </source>
</reference>
<evidence type="ECO:0000313" key="1">
    <source>
        <dbReference type="EMBL" id="TKY88979.1"/>
    </source>
</evidence>
<dbReference type="AlphaFoldDB" id="A0A4V6EUB5"/>
<dbReference type="RefSeq" id="XP_029740964.1">
    <property type="nucleotide sequence ID" value="XM_029882819.1"/>
</dbReference>
<dbReference type="OrthoDB" id="2585251at2759"/>
<protein>
    <submittedName>
        <fullName evidence="1">Uncharacterized protein</fullName>
    </submittedName>
</protein>
<dbReference type="Proteomes" id="UP000306050">
    <property type="component" value="Chromosome SGRAM_13"/>
</dbReference>
<dbReference type="KEGG" id="sgra:EX895_002220"/>
<name>A0A4V6EUB5_9BASI</name>
<keyword evidence="2" id="KW-1185">Reference proteome</keyword>
<sequence length="493" mass="52182">MILRPSPGHVRAVMRAAGKVRSRPRPASAITPPVRSYSVYSTVSHTTSIRGASRRGFHSATASATRTARSGSALTALLKRVLSTATRAVRIAPHRLSSPRALFSVLQSARAYKVQSPLLRGAIDAFRSSAQNTSRNSTANAYAQFTRGSVSFARGTLSGLGARPAAGQLGLSTVRGGVGLQTARKFSSGGARVFDNLIVNAPLALRLMGDEVEDKAKLAKRQSAVSTRRSLTASAGARRTGATFGAANLPRNALLFATRETAPEKSGASSSKSASAPESETAEFDLYFQFPQLILPSPAAAAAACVVTIRLIDPLYDALGGRPPTEPTNAAHPRLFDQAFLLDAQTALEYEHRRYLRAKAVLRVLWDAGLAEEVDLADDAVWTVRVRGMAPDEVRDRVRRGVGFAFDAWCRFDTVGQEDGEDGQSVGLDLSIASVSSASESFAQLLSTPQLSSLEPTLEDASVADVDVISLPDSGALSSSSASSSLFDSRTSM</sequence>
<accession>A0A4V6EUB5</accession>
<proteinExistence type="predicted"/>
<comment type="caution">
    <text evidence="1">The sequence shown here is derived from an EMBL/GenBank/DDBJ whole genome shotgun (WGS) entry which is preliminary data.</text>
</comment>
<dbReference type="GeneID" id="40725115"/>
<dbReference type="EMBL" id="SRRM01000006">
    <property type="protein sequence ID" value="TKY88979.1"/>
    <property type="molecule type" value="Genomic_DNA"/>
</dbReference>